<reference evidence="2" key="1">
    <citation type="submission" date="2016-04" db="EMBL/GenBank/DDBJ databases">
        <title>Complete sequences of multidrug resistance plasmids bearing rmtG16S ribosomal RNA methyltransferase genes.</title>
        <authorList>
            <person name="Bueno M.F.C."/>
            <person name="Francisco G.R."/>
            <person name="Doi Y."/>
            <person name="Garcia D.O."/>
        </authorList>
    </citation>
    <scope>NUCLEOTIDE SEQUENCE</scope>
    <source>
        <strain evidence="2">Kp84/11</strain>
        <plasmid evidence="2">unnamed</plasmid>
    </source>
</reference>
<organism evidence="2">
    <name type="scientific">Klebsiella pneumoniae</name>
    <dbReference type="NCBI Taxonomy" id="573"/>
    <lineage>
        <taxon>Bacteria</taxon>
        <taxon>Pseudomonadati</taxon>
        <taxon>Pseudomonadota</taxon>
        <taxon>Gammaproteobacteria</taxon>
        <taxon>Enterobacterales</taxon>
        <taxon>Enterobacteriaceae</taxon>
        <taxon>Klebsiella/Raoultella group</taxon>
        <taxon>Klebsiella</taxon>
        <taxon>Klebsiella pneumoniae complex</taxon>
    </lineage>
</organism>
<name>A0A1J0QZW9_KLEPN</name>
<keyword evidence="2" id="KW-0614">Plasmid</keyword>
<dbReference type="EMBL" id="KX029332">
    <property type="protein sequence ID" value="APD70797.1"/>
    <property type="molecule type" value="Genomic_DNA"/>
</dbReference>
<dbReference type="AlphaFoldDB" id="A0A1J0QZW9"/>
<geneLocation type="plasmid" evidence="2">
    <name>unnamed</name>
</geneLocation>
<feature type="region of interest" description="Disordered" evidence="1">
    <location>
        <begin position="1"/>
        <end position="22"/>
    </location>
</feature>
<proteinExistence type="predicted"/>
<sequence length="44" mass="4716">MAEDSLPDASENESSLISAAGTDDMRETVIVFPEQCPALIPLDH</sequence>
<evidence type="ECO:0000313" key="2">
    <source>
        <dbReference type="EMBL" id="APD70797.1"/>
    </source>
</evidence>
<accession>A0A1J0QZW9</accession>
<evidence type="ECO:0000256" key="1">
    <source>
        <dbReference type="SAM" id="MobiDB-lite"/>
    </source>
</evidence>
<protein>
    <submittedName>
        <fullName evidence="2">Uncharacterized protein</fullName>
    </submittedName>
</protein>